<keyword evidence="8" id="KW-0460">Magnesium</keyword>
<accession>A0A3B1E960</accession>
<evidence type="ECO:0000256" key="9">
    <source>
        <dbReference type="ARBA" id="ARBA00049563"/>
    </source>
</evidence>
<dbReference type="SUPFAM" id="SSF52540">
    <property type="entry name" value="P-loop containing nucleoside triphosphate hydrolases"/>
    <property type="match status" value="1"/>
</dbReference>
<keyword evidence="5" id="KW-0819">tRNA processing</keyword>
<evidence type="ECO:0000256" key="3">
    <source>
        <dbReference type="ARBA" id="ARBA00012665"/>
    </source>
</evidence>
<dbReference type="AlphaFoldDB" id="A0A3B1E960"/>
<evidence type="ECO:0000256" key="1">
    <source>
        <dbReference type="ARBA" id="ARBA00001946"/>
    </source>
</evidence>
<dbReference type="GO" id="GO:0006400">
    <property type="term" value="P:tRNA modification"/>
    <property type="evidence" value="ECO:0007669"/>
    <property type="project" value="TreeGrafter"/>
</dbReference>
<reference evidence="10" key="1">
    <citation type="submission" date="2018-06" db="EMBL/GenBank/DDBJ databases">
        <authorList>
            <person name="Zhirakovskaya E."/>
        </authorList>
    </citation>
    <scope>NUCLEOTIDE SEQUENCE</scope>
</reference>
<comment type="catalytic activity">
    <reaction evidence="9">
        <text>adenosine(37) in tRNA + dimethylallyl diphosphate = N(6)-dimethylallyladenosine(37) in tRNA + diphosphate</text>
        <dbReference type="Rhea" id="RHEA:26482"/>
        <dbReference type="Rhea" id="RHEA-COMP:10162"/>
        <dbReference type="Rhea" id="RHEA-COMP:10375"/>
        <dbReference type="ChEBI" id="CHEBI:33019"/>
        <dbReference type="ChEBI" id="CHEBI:57623"/>
        <dbReference type="ChEBI" id="CHEBI:74411"/>
        <dbReference type="ChEBI" id="CHEBI:74415"/>
        <dbReference type="EC" id="2.5.1.75"/>
    </reaction>
</comment>
<keyword evidence="6" id="KW-0547">Nucleotide-binding</keyword>
<gene>
    <name evidence="10" type="ORF">MNBD_PLANCTO03-869</name>
</gene>
<dbReference type="GO" id="GO:0052381">
    <property type="term" value="F:tRNA dimethylallyltransferase activity"/>
    <property type="evidence" value="ECO:0007669"/>
    <property type="project" value="UniProtKB-EC"/>
</dbReference>
<dbReference type="HAMAP" id="MF_00185">
    <property type="entry name" value="IPP_trans"/>
    <property type="match status" value="1"/>
</dbReference>
<proteinExistence type="inferred from homology"/>
<protein>
    <recommendedName>
        <fullName evidence="3">tRNA dimethylallyltransferase</fullName>
        <ecNumber evidence="3">2.5.1.75</ecNumber>
    </recommendedName>
</protein>
<organism evidence="10">
    <name type="scientific">hydrothermal vent metagenome</name>
    <dbReference type="NCBI Taxonomy" id="652676"/>
    <lineage>
        <taxon>unclassified sequences</taxon>
        <taxon>metagenomes</taxon>
        <taxon>ecological metagenomes</taxon>
    </lineage>
</organism>
<dbReference type="InterPro" id="IPR018022">
    <property type="entry name" value="IPT"/>
</dbReference>
<comment type="similarity">
    <text evidence="2">Belongs to the IPP transferase family.</text>
</comment>
<keyword evidence="7" id="KW-0067">ATP-binding</keyword>
<sequence>MAPVEVIVISVFCSYSLPMPQSLDPPRIPVIVGPTAGGKTALAVEVALEFEQRGLGTGEIISADAFQVYRGMDIGTGKATPAEQRGITHHLLDILEPDDPEPFTVARWLELAERAIGDIRSRGNVPIIVGGTHLYIKSFLEGMFEGPGADEALREKLRGLKSPALREELERVDPEAAKRIHPNDQRRTIRAIEVFRLTGIPISEHQAQWDRAGRVRQDAVLVGLDWTAEAINPRINARVKAMIEAGFVAEVRG</sequence>
<dbReference type="NCBIfam" id="TIGR00174">
    <property type="entry name" value="miaA"/>
    <property type="match status" value="1"/>
</dbReference>
<dbReference type="EC" id="2.5.1.75" evidence="3"/>
<evidence type="ECO:0000313" key="10">
    <source>
        <dbReference type="EMBL" id="VAX42687.1"/>
    </source>
</evidence>
<dbReference type="PANTHER" id="PTHR11088:SF60">
    <property type="entry name" value="TRNA DIMETHYLALLYLTRANSFERASE"/>
    <property type="match status" value="1"/>
</dbReference>
<evidence type="ECO:0000256" key="4">
    <source>
        <dbReference type="ARBA" id="ARBA00022679"/>
    </source>
</evidence>
<comment type="cofactor">
    <cofactor evidence="1">
        <name>Mg(2+)</name>
        <dbReference type="ChEBI" id="CHEBI:18420"/>
    </cofactor>
</comment>
<evidence type="ECO:0000256" key="6">
    <source>
        <dbReference type="ARBA" id="ARBA00022741"/>
    </source>
</evidence>
<evidence type="ECO:0000256" key="7">
    <source>
        <dbReference type="ARBA" id="ARBA00022840"/>
    </source>
</evidence>
<dbReference type="GO" id="GO:0005524">
    <property type="term" value="F:ATP binding"/>
    <property type="evidence" value="ECO:0007669"/>
    <property type="project" value="UniProtKB-KW"/>
</dbReference>
<dbReference type="Gene3D" id="1.10.20.140">
    <property type="match status" value="1"/>
</dbReference>
<evidence type="ECO:0000256" key="8">
    <source>
        <dbReference type="ARBA" id="ARBA00022842"/>
    </source>
</evidence>
<name>A0A3B1E960_9ZZZZ</name>
<dbReference type="PANTHER" id="PTHR11088">
    <property type="entry name" value="TRNA DIMETHYLALLYLTRANSFERASE"/>
    <property type="match status" value="1"/>
</dbReference>
<keyword evidence="4 10" id="KW-0808">Transferase</keyword>
<dbReference type="Pfam" id="PF01715">
    <property type="entry name" value="IPPT"/>
    <property type="match status" value="1"/>
</dbReference>
<dbReference type="InterPro" id="IPR027417">
    <property type="entry name" value="P-loop_NTPase"/>
</dbReference>
<evidence type="ECO:0000256" key="5">
    <source>
        <dbReference type="ARBA" id="ARBA00022694"/>
    </source>
</evidence>
<dbReference type="Gene3D" id="3.40.50.300">
    <property type="entry name" value="P-loop containing nucleotide triphosphate hydrolases"/>
    <property type="match status" value="1"/>
</dbReference>
<feature type="non-terminal residue" evidence="10">
    <location>
        <position position="253"/>
    </location>
</feature>
<evidence type="ECO:0000256" key="2">
    <source>
        <dbReference type="ARBA" id="ARBA00005842"/>
    </source>
</evidence>
<dbReference type="InterPro" id="IPR039657">
    <property type="entry name" value="Dimethylallyltransferase"/>
</dbReference>
<dbReference type="EMBL" id="UOGK01000738">
    <property type="protein sequence ID" value="VAX42687.1"/>
    <property type="molecule type" value="Genomic_DNA"/>
</dbReference>